<evidence type="ECO:0000313" key="4">
    <source>
        <dbReference type="EMBL" id="OCF47659.1"/>
    </source>
</evidence>
<evidence type="ECO:0000313" key="6">
    <source>
        <dbReference type="Proteomes" id="UP000094020"/>
    </source>
</evidence>
<dbReference type="PANTHER" id="PTHR10067:SF17">
    <property type="entry name" value="PHOSPHATIDYLSERINE DECARBOXYLASE PROENZYME 2"/>
    <property type="match status" value="1"/>
</dbReference>
<evidence type="ECO:0000256" key="3">
    <source>
        <dbReference type="SAM" id="MobiDB-lite"/>
    </source>
</evidence>
<dbReference type="EMBL" id="KV700116">
    <property type="protein sequence ID" value="OCF47659.1"/>
    <property type="molecule type" value="Genomic_DNA"/>
</dbReference>
<feature type="compositionally biased region" description="Basic and acidic residues" evidence="3">
    <location>
        <begin position="33"/>
        <end position="56"/>
    </location>
</feature>
<keyword evidence="6" id="KW-1185">Reference proteome</keyword>
<reference evidence="5" key="2">
    <citation type="submission" date="2013-07" db="EMBL/GenBank/DDBJ databases">
        <authorList>
            <consortium name="The Broad Institute Genome Sequencing Platform"/>
            <person name="Cuomo C."/>
            <person name="Litvintseva A."/>
            <person name="Chen Y."/>
            <person name="Heitman J."/>
            <person name="Sun S."/>
            <person name="Springer D."/>
            <person name="Dromer F."/>
            <person name="Young S.K."/>
            <person name="Zeng Q."/>
            <person name="Gargeya S."/>
            <person name="Fitzgerald M."/>
            <person name="Abouelleil A."/>
            <person name="Alvarado L."/>
            <person name="Berlin A.M."/>
            <person name="Chapman S.B."/>
            <person name="Dewar J."/>
            <person name="Goldberg J."/>
            <person name="Griggs A."/>
            <person name="Gujja S."/>
            <person name="Hansen M."/>
            <person name="Howarth C."/>
            <person name="Imamovic A."/>
            <person name="Larimer J."/>
            <person name="McCowan C."/>
            <person name="Murphy C."/>
            <person name="Pearson M."/>
            <person name="Priest M."/>
            <person name="Roberts A."/>
            <person name="Saif S."/>
            <person name="Shea T."/>
            <person name="Sykes S."/>
            <person name="Wortman J."/>
            <person name="Nusbaum C."/>
            <person name="Birren B."/>
        </authorList>
    </citation>
    <scope>NUCLEOTIDE SEQUENCE</scope>
    <source>
        <strain evidence="5">CBS 10737</strain>
    </source>
</reference>
<evidence type="ECO:0000256" key="2">
    <source>
        <dbReference type="ARBA" id="ARBA00023239"/>
    </source>
</evidence>
<proteinExistence type="predicted"/>
<dbReference type="STRING" id="1296096.A0A1B9HWM8"/>
<reference evidence="4" key="1">
    <citation type="submission" date="2013-07" db="EMBL/GenBank/DDBJ databases">
        <title>The Genome Sequence of Cryptococcus pinus CBS10737.</title>
        <authorList>
            <consortium name="The Broad Institute Genome Sequencing Platform"/>
            <person name="Cuomo C."/>
            <person name="Litvintseva A."/>
            <person name="Chen Y."/>
            <person name="Heitman J."/>
            <person name="Sun S."/>
            <person name="Springer D."/>
            <person name="Dromer F."/>
            <person name="Young S.K."/>
            <person name="Zeng Q."/>
            <person name="Gargeya S."/>
            <person name="Fitzgerald M."/>
            <person name="Abouelleil A."/>
            <person name="Alvarado L."/>
            <person name="Berlin A.M."/>
            <person name="Chapman S.B."/>
            <person name="Dewar J."/>
            <person name="Goldberg J."/>
            <person name="Griggs A."/>
            <person name="Gujja S."/>
            <person name="Hansen M."/>
            <person name="Howarth C."/>
            <person name="Imamovic A."/>
            <person name="Larimer J."/>
            <person name="McCowan C."/>
            <person name="Murphy C."/>
            <person name="Pearson M."/>
            <person name="Priest M."/>
            <person name="Roberts A."/>
            <person name="Saif S."/>
            <person name="Shea T."/>
            <person name="Sykes S."/>
            <person name="Wortman J."/>
            <person name="Nusbaum C."/>
            <person name="Birren B."/>
        </authorList>
    </citation>
    <scope>NUCLEOTIDE SEQUENCE [LARGE SCALE GENOMIC DNA]</scope>
    <source>
        <strain evidence="4">CBS 10737</strain>
    </source>
</reference>
<dbReference type="GO" id="GO:0004609">
    <property type="term" value="F:phosphatidylserine decarboxylase activity"/>
    <property type="evidence" value="ECO:0007669"/>
    <property type="project" value="InterPro"/>
</dbReference>
<dbReference type="GO" id="GO:0008654">
    <property type="term" value="P:phospholipid biosynthetic process"/>
    <property type="evidence" value="ECO:0007669"/>
    <property type="project" value="InterPro"/>
</dbReference>
<dbReference type="OrthoDB" id="5973539at2759"/>
<dbReference type="EMBL" id="CP144520">
    <property type="protein sequence ID" value="WWC67555.1"/>
    <property type="molecule type" value="Genomic_DNA"/>
</dbReference>
<dbReference type="PANTHER" id="PTHR10067">
    <property type="entry name" value="PHOSPHATIDYLSERINE DECARBOXYLASE"/>
    <property type="match status" value="1"/>
</dbReference>
<dbReference type="Proteomes" id="UP000094020">
    <property type="component" value="Chromosome 2"/>
</dbReference>
<dbReference type="Pfam" id="PF02666">
    <property type="entry name" value="PS_Dcarbxylase"/>
    <property type="match status" value="1"/>
</dbReference>
<dbReference type="AlphaFoldDB" id="A0A1B9HWM8"/>
<dbReference type="RefSeq" id="XP_019008878.1">
    <property type="nucleotide sequence ID" value="XM_019158265.1"/>
</dbReference>
<dbReference type="GeneID" id="30174933"/>
<reference evidence="4" key="3">
    <citation type="submission" date="2016-07" db="EMBL/GenBank/DDBJ databases">
        <title>Evolution of pathogenesis and genome organization in the Tremellales.</title>
        <authorList>
            <person name="Cuomo C."/>
            <person name="Litvintseva A."/>
            <person name="Heitman J."/>
            <person name="Chen Y."/>
            <person name="Sun S."/>
            <person name="Springer D."/>
            <person name="Dromer F."/>
            <person name="Young S."/>
            <person name="Zeng Q."/>
            <person name="Chapman S."/>
            <person name="Gujja S."/>
            <person name="Saif S."/>
            <person name="Birren B."/>
        </authorList>
    </citation>
    <scope>NUCLEOTIDE SEQUENCE</scope>
    <source>
        <strain evidence="4">CBS 10737</strain>
    </source>
</reference>
<sequence>MSNAGTTNILPEEYGKPLEDSLDHLVSNSRGKLGGDKDVLAPSEERKQGDAVHSHGEKSRGWLTKFFPSEETLDKLFNMEHMGNFVIDRSTGKKIFETMPIYVRVGMHLLFVSGCSYMSNSSVEKLLENQSIKQGKIYDETGPEVKEHIEQFIKTYDLPLNELLVQDLNQYPTFNSFFSRRLVATARPITSPNDPSIITSPADCRMTVFNSIDQAKQFWIKGKQFTIPNLLTGGDDTETRFKDIQEDLTSAISIARLAPQDYHRFHSPVEGVIGDIKDIHAVNPQAINEDLNVFTLNKRSVMLIHANFGPGKESVPIAFVAIGAMLVGSIGWSKKPGDKVLKGEELGWFQYGGSTTITVFPSKSGVMFDNDLINNSEHGMEALVRVGMEIGKVNVKV</sequence>
<organism evidence="4">
    <name type="scientific">Kwoniella pini CBS 10737</name>
    <dbReference type="NCBI Taxonomy" id="1296096"/>
    <lineage>
        <taxon>Eukaryota</taxon>
        <taxon>Fungi</taxon>
        <taxon>Dikarya</taxon>
        <taxon>Basidiomycota</taxon>
        <taxon>Agaricomycotina</taxon>
        <taxon>Tremellomycetes</taxon>
        <taxon>Tremellales</taxon>
        <taxon>Cryptococcaceae</taxon>
        <taxon>Kwoniella</taxon>
    </lineage>
</organism>
<keyword evidence="2" id="KW-0456">Lyase</keyword>
<evidence type="ECO:0000313" key="5">
    <source>
        <dbReference type="EMBL" id="WWC67555.1"/>
    </source>
</evidence>
<dbReference type="KEGG" id="kpin:30174933"/>
<reference evidence="5" key="4">
    <citation type="submission" date="2024-02" db="EMBL/GenBank/DDBJ databases">
        <title>Comparative genomics of Cryptococcus and Kwoniella reveals pathogenesis evolution and contrasting modes of karyotype evolution via chromosome fusion or intercentromeric recombination.</title>
        <authorList>
            <person name="Coelho M.A."/>
            <person name="David-Palma M."/>
            <person name="Shea T."/>
            <person name="Bowers K."/>
            <person name="McGinley-Smith S."/>
            <person name="Mohammad A.W."/>
            <person name="Gnirke A."/>
            <person name="Yurkov A.M."/>
            <person name="Nowrousian M."/>
            <person name="Sun S."/>
            <person name="Cuomo C.A."/>
            <person name="Heitman J."/>
        </authorList>
    </citation>
    <scope>NUCLEOTIDE SEQUENCE</scope>
    <source>
        <strain evidence="5">CBS 10737</strain>
    </source>
</reference>
<keyword evidence="1" id="KW-0210">Decarboxylase</keyword>
<protein>
    <submittedName>
        <fullName evidence="4">Phosphatidylserine decarboxylase</fullName>
    </submittedName>
</protein>
<feature type="region of interest" description="Disordered" evidence="3">
    <location>
        <begin position="26"/>
        <end position="56"/>
    </location>
</feature>
<dbReference type="InterPro" id="IPR003817">
    <property type="entry name" value="PS_Dcarbxylase"/>
</dbReference>
<accession>A0A1B9HWM8</accession>
<evidence type="ECO:0000256" key="1">
    <source>
        <dbReference type="ARBA" id="ARBA00022793"/>
    </source>
</evidence>
<name>A0A1B9HWM8_9TREE</name>
<gene>
    <name evidence="4" type="ORF">I206_06564</name>
    <name evidence="5" type="ORF">I206_101464</name>
</gene>